<dbReference type="InterPro" id="IPR002818">
    <property type="entry name" value="DJ-1/PfpI"/>
</dbReference>
<dbReference type="PANTHER" id="PTHR48094:SF12">
    <property type="entry name" value="PARKINSON DISEASE PROTEIN 7 HOMOLOG"/>
    <property type="match status" value="1"/>
</dbReference>
<dbReference type="InterPro" id="IPR029062">
    <property type="entry name" value="Class_I_gatase-like"/>
</dbReference>
<dbReference type="CDD" id="cd03135">
    <property type="entry name" value="GATase1_DJ-1"/>
    <property type="match status" value="1"/>
</dbReference>
<dbReference type="Pfam" id="PF01965">
    <property type="entry name" value="DJ-1_PfpI"/>
    <property type="match status" value="1"/>
</dbReference>
<comment type="caution">
    <text evidence="2">The sequence shown here is derived from an EMBL/GenBank/DDBJ whole genome shotgun (WGS) entry which is preliminary data.</text>
</comment>
<dbReference type="SUPFAM" id="SSF52317">
    <property type="entry name" value="Class I glutamine amidotransferase-like"/>
    <property type="match status" value="1"/>
</dbReference>
<feature type="domain" description="DJ-1/PfpI" evidence="1">
    <location>
        <begin position="26"/>
        <end position="187"/>
    </location>
</feature>
<dbReference type="PANTHER" id="PTHR48094">
    <property type="entry name" value="PROTEIN/NUCLEIC ACID DEGLYCASE DJ-1-RELATED"/>
    <property type="match status" value="1"/>
</dbReference>
<dbReference type="Gene3D" id="3.40.50.880">
    <property type="match status" value="1"/>
</dbReference>
<protein>
    <submittedName>
        <fullName evidence="2">DJ-1 family protein</fullName>
    </submittedName>
</protein>
<organism evidence="2 3">
    <name type="scientific">Thermodesulfovibrio aggregans</name>
    <dbReference type="NCBI Taxonomy" id="86166"/>
    <lineage>
        <taxon>Bacteria</taxon>
        <taxon>Pseudomonadati</taxon>
        <taxon>Nitrospirota</taxon>
        <taxon>Thermodesulfovibrionia</taxon>
        <taxon>Thermodesulfovibrionales</taxon>
        <taxon>Thermodesulfovibrionaceae</taxon>
        <taxon>Thermodesulfovibrio</taxon>
    </lineage>
</organism>
<name>A0A2J6WPZ0_9BACT</name>
<evidence type="ECO:0000259" key="1">
    <source>
        <dbReference type="Pfam" id="PF01965"/>
    </source>
</evidence>
<dbReference type="Proteomes" id="UP000242288">
    <property type="component" value="Unassembled WGS sequence"/>
</dbReference>
<proteinExistence type="predicted"/>
<gene>
    <name evidence="2" type="ORF">C0186_01335</name>
</gene>
<evidence type="ECO:0000313" key="2">
    <source>
        <dbReference type="EMBL" id="PMP72462.1"/>
    </source>
</evidence>
<reference evidence="2 3" key="1">
    <citation type="submission" date="2018-01" db="EMBL/GenBank/DDBJ databases">
        <title>Metagenomic assembled genomes from two thermal pools in the Uzon Caldera, Kamchatka, Russia.</title>
        <authorList>
            <person name="Wilkins L."/>
            <person name="Ettinger C."/>
        </authorList>
    </citation>
    <scope>NUCLEOTIDE SEQUENCE [LARGE SCALE GENOMIC DNA]</scope>
    <source>
        <strain evidence="2">ZAV-04</strain>
    </source>
</reference>
<dbReference type="EMBL" id="PNIO01000008">
    <property type="protein sequence ID" value="PMP72462.1"/>
    <property type="molecule type" value="Genomic_DNA"/>
</dbReference>
<sequence length="190" mass="20374">MKKFFIGFLLLCILINLALAEKSKIILMIIASQNFRDEELLKPKEIFEKKGFKVTIASSSLHTATGMLGAKVKPDLLINNVNIKNYDAVVFVGGTGATEYFNNSVALKIAQEAVKQNKVVAAICIAPRILAEAGVLQNRKATVWSSEASALKAKGAIYTGQDVTVDGKIVTASGPHAAEAFAIAILKLLK</sequence>
<accession>A0A2J6WPZ0</accession>
<dbReference type="InterPro" id="IPR050325">
    <property type="entry name" value="Prot/Nucl_acid_deglycase"/>
</dbReference>
<dbReference type="GO" id="GO:0005737">
    <property type="term" value="C:cytoplasm"/>
    <property type="evidence" value="ECO:0007669"/>
    <property type="project" value="TreeGrafter"/>
</dbReference>
<evidence type="ECO:0000313" key="3">
    <source>
        <dbReference type="Proteomes" id="UP000242288"/>
    </source>
</evidence>
<dbReference type="AlphaFoldDB" id="A0A2J6WPZ0"/>